<dbReference type="RefSeq" id="XP_016972042.1">
    <property type="nucleotide sequence ID" value="XM_017116553.1"/>
</dbReference>
<dbReference type="GO" id="GO:0003723">
    <property type="term" value="F:RNA binding"/>
    <property type="evidence" value="ECO:0007669"/>
    <property type="project" value="UniProtKB-UniRule"/>
</dbReference>
<feature type="non-terminal residue" evidence="14">
    <location>
        <position position="1"/>
    </location>
</feature>
<dbReference type="SUPFAM" id="SSF103473">
    <property type="entry name" value="MFS general substrate transporter"/>
    <property type="match status" value="1"/>
</dbReference>
<dbReference type="Pfam" id="PF01189">
    <property type="entry name" value="Methyltr_RsmB-F"/>
    <property type="match status" value="1"/>
</dbReference>
<evidence type="ECO:0000256" key="8">
    <source>
        <dbReference type="ARBA" id="ARBA00023128"/>
    </source>
</evidence>
<dbReference type="PANTHER" id="PTHR22808:SF3">
    <property type="entry name" value="5-METHYLCYTOSINE RRNA METHYLTRANSFERASE NSUN4"/>
    <property type="match status" value="1"/>
</dbReference>
<feature type="active site" description="Nucleophile" evidence="11">
    <location>
        <position position="492"/>
    </location>
</feature>
<dbReference type="InterPro" id="IPR029063">
    <property type="entry name" value="SAM-dependent_MTases_sf"/>
</dbReference>
<dbReference type="PROSITE" id="PS51686">
    <property type="entry name" value="SAM_MT_RSMB_NOP"/>
    <property type="match status" value="1"/>
</dbReference>
<dbReference type="Gene3D" id="1.20.120.540">
    <property type="entry name" value="Voltage-gated potassium channels"/>
    <property type="match status" value="1"/>
</dbReference>
<organism evidence="14">
    <name type="scientific">Drosophila rhopaloa</name>
    <name type="common">Fruit fly</name>
    <dbReference type="NCBI Taxonomy" id="1041015"/>
    <lineage>
        <taxon>Eukaryota</taxon>
        <taxon>Metazoa</taxon>
        <taxon>Ecdysozoa</taxon>
        <taxon>Arthropoda</taxon>
        <taxon>Hexapoda</taxon>
        <taxon>Insecta</taxon>
        <taxon>Pterygota</taxon>
        <taxon>Neoptera</taxon>
        <taxon>Endopterygota</taxon>
        <taxon>Diptera</taxon>
        <taxon>Brachycera</taxon>
        <taxon>Muscomorpha</taxon>
        <taxon>Ephydroidea</taxon>
        <taxon>Drosophilidae</taxon>
        <taxon>Drosophila</taxon>
        <taxon>Sophophora</taxon>
    </lineage>
</organism>
<keyword evidence="8" id="KW-0496">Mitochondrion</keyword>
<evidence type="ECO:0000256" key="1">
    <source>
        <dbReference type="ARBA" id="ARBA00004173"/>
    </source>
</evidence>
<dbReference type="SUPFAM" id="SSF53335">
    <property type="entry name" value="S-adenosyl-L-methionine-dependent methyltransferases"/>
    <property type="match status" value="1"/>
</dbReference>
<evidence type="ECO:0000256" key="3">
    <source>
        <dbReference type="ARBA" id="ARBA00022603"/>
    </source>
</evidence>
<reference evidence="14" key="1">
    <citation type="submission" date="2025-08" db="UniProtKB">
        <authorList>
            <consortium name="RefSeq"/>
        </authorList>
    </citation>
    <scope>IDENTIFICATION</scope>
</reference>
<dbReference type="InterPro" id="IPR027378">
    <property type="entry name" value="Nucleotide_channel_N"/>
</dbReference>
<feature type="binding site" evidence="11">
    <location>
        <position position="437"/>
    </location>
    <ligand>
        <name>S-adenosyl-L-methionine</name>
        <dbReference type="ChEBI" id="CHEBI:59789"/>
    </ligand>
</feature>
<comment type="subcellular location">
    <subcellularLocation>
        <location evidence="1">Mitochondrion</location>
    </subcellularLocation>
</comment>
<dbReference type="RefSeq" id="XP_016972042.2">
    <property type="nucleotide sequence ID" value="XM_017116553.2"/>
</dbReference>
<keyword evidence="4 11" id="KW-0808">Transferase</keyword>
<protein>
    <recommendedName>
        <fullName evidence="9">NOL1/NOP2/Sun domain family member 4</fullName>
    </recommendedName>
</protein>
<comment type="caution">
    <text evidence="11">Lacks conserved residue(s) required for the propagation of feature annotation.</text>
</comment>
<dbReference type="InterPro" id="IPR023267">
    <property type="entry name" value="RCMT"/>
</dbReference>
<evidence type="ECO:0000256" key="9">
    <source>
        <dbReference type="ARBA" id="ARBA00042050"/>
    </source>
</evidence>
<keyword evidence="5 11" id="KW-0949">S-adenosyl-L-methionine</keyword>
<evidence type="ECO:0000256" key="6">
    <source>
        <dbReference type="ARBA" id="ARBA00022884"/>
    </source>
</evidence>
<feature type="transmembrane region" description="Helical" evidence="12">
    <location>
        <begin position="117"/>
        <end position="136"/>
    </location>
</feature>
<comment type="catalytic activity">
    <reaction evidence="10">
        <text>a cytidine in rRNA + S-adenosyl-L-methionine = a 5-methylcytidine in rRNA + S-adenosyl-L-homocysteine + H(+)</text>
        <dbReference type="Rhea" id="RHEA:61484"/>
        <dbReference type="Rhea" id="RHEA-COMP:15836"/>
        <dbReference type="Rhea" id="RHEA-COMP:15837"/>
        <dbReference type="ChEBI" id="CHEBI:15378"/>
        <dbReference type="ChEBI" id="CHEBI:57856"/>
        <dbReference type="ChEBI" id="CHEBI:59789"/>
        <dbReference type="ChEBI" id="CHEBI:74483"/>
        <dbReference type="ChEBI" id="CHEBI:82748"/>
    </reaction>
</comment>
<keyword evidence="7" id="KW-0809">Transit peptide</keyword>
<dbReference type="InterPro" id="IPR001678">
    <property type="entry name" value="MeTrfase_RsmB-F_NOP2_dom"/>
</dbReference>
<evidence type="ECO:0000256" key="5">
    <source>
        <dbReference type="ARBA" id="ARBA00022691"/>
    </source>
</evidence>
<keyword evidence="12" id="KW-1133">Transmembrane helix</keyword>
<dbReference type="OrthoDB" id="8020218at2759"/>
<proteinExistence type="inferred from homology"/>
<keyword evidence="2" id="KW-0698">rRNA processing</keyword>
<dbReference type="GO" id="GO:0008173">
    <property type="term" value="F:RNA methyltransferase activity"/>
    <property type="evidence" value="ECO:0007669"/>
    <property type="project" value="InterPro"/>
</dbReference>
<dbReference type="InterPro" id="IPR049560">
    <property type="entry name" value="MeTrfase_RsmB-F_NOP2_cat"/>
</dbReference>
<keyword evidence="6 11" id="KW-0694">RNA-binding</keyword>
<gene>
    <name evidence="14" type="primary">LOC108039524</name>
</gene>
<dbReference type="FunFam" id="3.40.50.150:FF:000055">
    <property type="entry name" value="5-methylcytosine rRNA methyltransferase NSUN4"/>
    <property type="match status" value="1"/>
</dbReference>
<dbReference type="CDD" id="cd02440">
    <property type="entry name" value="AdoMet_MTases"/>
    <property type="match status" value="1"/>
</dbReference>
<evidence type="ECO:0000256" key="12">
    <source>
        <dbReference type="SAM" id="Phobius"/>
    </source>
</evidence>
<keyword evidence="12" id="KW-0812">Transmembrane</keyword>
<evidence type="ECO:0000256" key="2">
    <source>
        <dbReference type="ARBA" id="ARBA00022552"/>
    </source>
</evidence>
<evidence type="ECO:0000259" key="13">
    <source>
        <dbReference type="PROSITE" id="PS51686"/>
    </source>
</evidence>
<keyword evidence="12" id="KW-0472">Membrane</keyword>
<feature type="binding site" evidence="11">
    <location>
        <position position="421"/>
    </location>
    <ligand>
        <name>S-adenosyl-L-methionine</name>
        <dbReference type="ChEBI" id="CHEBI:59789"/>
    </ligand>
</feature>
<dbReference type="GO" id="GO:0031167">
    <property type="term" value="P:rRNA methylation"/>
    <property type="evidence" value="ECO:0007669"/>
    <property type="project" value="TreeGrafter"/>
</dbReference>
<dbReference type="AlphaFoldDB" id="A0A6P4E2A7"/>
<comment type="similarity">
    <text evidence="11">Belongs to the class I-like SAM-binding methyltransferase superfamily. RsmB/NOP family.</text>
</comment>
<evidence type="ECO:0000256" key="10">
    <source>
        <dbReference type="ARBA" id="ARBA00049302"/>
    </source>
</evidence>
<evidence type="ECO:0000256" key="4">
    <source>
        <dbReference type="ARBA" id="ARBA00022679"/>
    </source>
</evidence>
<evidence type="ECO:0000256" key="11">
    <source>
        <dbReference type="PROSITE-ProRule" id="PRU01023"/>
    </source>
</evidence>
<evidence type="ECO:0000313" key="14">
    <source>
        <dbReference type="RefSeq" id="XP_016972042.1"/>
    </source>
</evidence>
<evidence type="ECO:0000256" key="7">
    <source>
        <dbReference type="ARBA" id="ARBA00022946"/>
    </source>
</evidence>
<dbReference type="InterPro" id="IPR036259">
    <property type="entry name" value="MFS_trans_sf"/>
</dbReference>
<sequence>LVPARYVLALLGSIGMAIVYGLKVNLSVAMVAMLNHSAIKALSDESGKSSLSNVTKESLELECSPPGGASNVTAKVEDGPFIWSEPLQGILLSCYFWGYLVSQIPLAHVAENFSAKWVMLFSVAINVVCTLLTPVFTNLHYGVLETDGAINMKSLINLAQDRLKDSTETVPEQGKSRHEIEGKLDALFRKQQEREVASIYPSSGEDGSSNSLPQQLKFDNTEEKHPAEEEFNNPFKQSLTKALEEDVKLDEHRLVDPQFGTGGLYEYMPAHSIKGMEDWVAESEHYKYYQTSADFPLTIEPEASFHYPEHLSLYTYEMGNCSDFKGPKKCLTGVLSHFMMDGASTLPPLFLQVKPGERVLDACASPGGKSLLMLQTLHLDRLVCNDIQESRLNKLRKVMQEYLFDFKERWASKRLIFNQSDARNLDQYEQFDKILVDVPCTTDRHVLNEQDNNIFKPTRIKERLRIPELQAGILANCLRLLRPGGSLVYSTCSLSPIQNDGVVHMALQKVFTEYGITATIKDLSQHTALFSDVFKFEHPKGLKYGQMVVPYLPANFGPMYFSKITRNV</sequence>
<feature type="domain" description="SAM-dependent MTase RsmB/NOP-type" evidence="13">
    <location>
        <begin position="264"/>
        <end position="567"/>
    </location>
</feature>
<feature type="transmembrane region" description="Helical" evidence="12">
    <location>
        <begin position="6"/>
        <end position="26"/>
    </location>
</feature>
<feature type="binding site" evidence="11">
    <location>
        <position position="386"/>
    </location>
    <ligand>
        <name>S-adenosyl-L-methionine</name>
        <dbReference type="ChEBI" id="CHEBI:59789"/>
    </ligand>
</feature>
<dbReference type="GO" id="GO:0005762">
    <property type="term" value="C:mitochondrial large ribosomal subunit"/>
    <property type="evidence" value="ECO:0007669"/>
    <property type="project" value="TreeGrafter"/>
</dbReference>
<keyword evidence="3 11" id="KW-0489">Methyltransferase</keyword>
<accession>A0A6P4E2A7</accession>
<name>A0A6P4E2A7_DRORH</name>
<dbReference type="Gene3D" id="3.40.50.150">
    <property type="entry name" value="Vaccinia Virus protein VP39"/>
    <property type="match status" value="1"/>
</dbReference>
<dbReference type="PRINTS" id="PR02008">
    <property type="entry name" value="RCMTFAMILY"/>
</dbReference>
<dbReference type="PANTHER" id="PTHR22808">
    <property type="entry name" value="NCL1 YEAST -RELATED NOL1/NOP2/FMU SUN DOMAIN-CONTAINING"/>
    <property type="match status" value="1"/>
</dbReference>